<dbReference type="EMBL" id="LVLJ01002823">
    <property type="protein sequence ID" value="OAE23623.1"/>
    <property type="molecule type" value="Genomic_DNA"/>
</dbReference>
<dbReference type="Proteomes" id="UP000077202">
    <property type="component" value="Unassembled WGS sequence"/>
</dbReference>
<organism evidence="2 3">
    <name type="scientific">Marchantia polymorpha subsp. ruderalis</name>
    <dbReference type="NCBI Taxonomy" id="1480154"/>
    <lineage>
        <taxon>Eukaryota</taxon>
        <taxon>Viridiplantae</taxon>
        <taxon>Streptophyta</taxon>
        <taxon>Embryophyta</taxon>
        <taxon>Marchantiophyta</taxon>
        <taxon>Marchantiopsida</taxon>
        <taxon>Marchantiidae</taxon>
        <taxon>Marchantiales</taxon>
        <taxon>Marchantiaceae</taxon>
        <taxon>Marchantia</taxon>
    </lineage>
</organism>
<evidence type="ECO:0000313" key="2">
    <source>
        <dbReference type="EMBL" id="OAE23623.1"/>
    </source>
</evidence>
<evidence type="ECO:0000313" key="3">
    <source>
        <dbReference type="Proteomes" id="UP000077202"/>
    </source>
</evidence>
<comment type="caution">
    <text evidence="2">The sequence shown here is derived from an EMBL/GenBank/DDBJ whole genome shotgun (WGS) entry which is preliminary data.</text>
</comment>
<reference evidence="2" key="1">
    <citation type="submission" date="2016-03" db="EMBL/GenBank/DDBJ databases">
        <title>Mechanisms controlling the formation of the plant cell surface in tip-growing cells are functionally conserved among land plants.</title>
        <authorList>
            <person name="Honkanen S."/>
            <person name="Jones V.A."/>
            <person name="Morieri G."/>
            <person name="Champion C."/>
            <person name="Hetherington A.J."/>
            <person name="Kelly S."/>
            <person name="Saint-Marcoux D."/>
            <person name="Proust H."/>
            <person name="Prescott H."/>
            <person name="Dolan L."/>
        </authorList>
    </citation>
    <scope>NUCLEOTIDE SEQUENCE [LARGE SCALE GENOMIC DNA]</scope>
    <source>
        <tissue evidence="2">Whole gametophyte</tissue>
    </source>
</reference>
<proteinExistence type="predicted"/>
<evidence type="ECO:0000256" key="1">
    <source>
        <dbReference type="SAM" id="MobiDB-lite"/>
    </source>
</evidence>
<feature type="region of interest" description="Disordered" evidence="1">
    <location>
        <begin position="51"/>
        <end position="91"/>
    </location>
</feature>
<dbReference type="AlphaFoldDB" id="A0A176VTA5"/>
<keyword evidence="3" id="KW-1185">Reference proteome</keyword>
<protein>
    <submittedName>
        <fullName evidence="2">Uncharacterized protein</fullName>
    </submittedName>
</protein>
<name>A0A176VTA5_MARPO</name>
<gene>
    <name evidence="2" type="ORF">AXG93_4316s1580</name>
</gene>
<sequence>MNRREHPKVTPKRKYLKVLNSVVFSARTSDTHAESQPNWWFQALREKTPSRRPHKFLTARKDRSETNAGATSDGRMDPTPDPGSGAGAGASACAATPLLSMLAERSNTKARTARFLSATTERAIVDERERTEPLVANVNPALGRAASRRVQINTYSCKAKEQQPLLERK</sequence>
<accession>A0A176VTA5</accession>